<dbReference type="GO" id="GO:0030145">
    <property type="term" value="F:manganese ion binding"/>
    <property type="evidence" value="ECO:0007669"/>
    <property type="project" value="TreeGrafter"/>
</dbReference>
<dbReference type="InterPro" id="IPR018520">
    <property type="entry name" value="UPP_synth-like_CS"/>
</dbReference>
<dbReference type="EMBL" id="SZON01001327">
    <property type="protein sequence ID" value="TKI91542.1"/>
    <property type="molecule type" value="Genomic_DNA"/>
</dbReference>
<dbReference type="Gene3D" id="3.40.1180.10">
    <property type="entry name" value="Decaprenyl diphosphate synthase-like"/>
    <property type="match status" value="1"/>
</dbReference>
<evidence type="ECO:0000256" key="2">
    <source>
        <dbReference type="ARBA" id="ARBA00022679"/>
    </source>
</evidence>
<reference evidence="3 4" key="1">
    <citation type="journal article" date="2019" name="Environ. Microbiol.">
        <title>An active ?-lactamase is a part of an orchestrated cell wall stress resistance network of Bacillus subtilis and related rhizosphere species.</title>
        <authorList>
            <person name="Bucher T."/>
            <person name="Keren-Paz A."/>
            <person name="Hausser J."/>
            <person name="Olender T."/>
            <person name="Cytryn E."/>
            <person name="Kolodkin-Gal I."/>
        </authorList>
    </citation>
    <scope>NUCLEOTIDE SEQUENCE [LARGE SCALE GENOMIC DNA]</scope>
    <source>
        <strain evidence="3 4">I5</strain>
    </source>
</reference>
<comment type="cofactor">
    <cofactor evidence="1">
        <name>Mg(2+)</name>
        <dbReference type="ChEBI" id="CHEBI:18420"/>
    </cofactor>
</comment>
<evidence type="ECO:0000256" key="1">
    <source>
        <dbReference type="ARBA" id="ARBA00001946"/>
    </source>
</evidence>
<comment type="caution">
    <text evidence="3">The sequence shown here is derived from an EMBL/GenBank/DDBJ whole genome shotgun (WGS) entry which is preliminary data.</text>
</comment>
<evidence type="ECO:0000313" key="3">
    <source>
        <dbReference type="EMBL" id="TKI91542.1"/>
    </source>
</evidence>
<organism evidence="3 4">
    <name type="scientific">Bacillus wiedmannii</name>
    <dbReference type="NCBI Taxonomy" id="1890302"/>
    <lineage>
        <taxon>Bacteria</taxon>
        <taxon>Bacillati</taxon>
        <taxon>Bacillota</taxon>
        <taxon>Bacilli</taxon>
        <taxon>Bacillales</taxon>
        <taxon>Bacillaceae</taxon>
        <taxon>Bacillus</taxon>
        <taxon>Bacillus cereus group</taxon>
    </lineage>
</organism>
<dbReference type="CDD" id="cd00475">
    <property type="entry name" value="Cis_IPPS"/>
    <property type="match status" value="1"/>
</dbReference>
<dbReference type="Proteomes" id="UP000305222">
    <property type="component" value="Unassembled WGS sequence"/>
</dbReference>
<evidence type="ECO:0000313" key="4">
    <source>
        <dbReference type="Proteomes" id="UP000305222"/>
    </source>
</evidence>
<gene>
    <name evidence="3" type="primary">uppS</name>
    <name evidence="3" type="ORF">FC699_21815</name>
</gene>
<accession>A0A4U3AUH8</accession>
<keyword evidence="2 3" id="KW-0808">Transferase</keyword>
<dbReference type="PANTHER" id="PTHR10291:SF0">
    <property type="entry name" value="DEHYDRODOLICHYL DIPHOSPHATE SYNTHASE 2"/>
    <property type="match status" value="1"/>
</dbReference>
<dbReference type="NCBIfam" id="TIGR00055">
    <property type="entry name" value="uppS"/>
    <property type="match status" value="1"/>
</dbReference>
<dbReference type="GO" id="GO:0005829">
    <property type="term" value="C:cytosol"/>
    <property type="evidence" value="ECO:0007669"/>
    <property type="project" value="TreeGrafter"/>
</dbReference>
<dbReference type="PANTHER" id="PTHR10291">
    <property type="entry name" value="DEHYDRODOLICHYL DIPHOSPHATE SYNTHASE FAMILY MEMBER"/>
    <property type="match status" value="1"/>
</dbReference>
<dbReference type="InterPro" id="IPR036424">
    <property type="entry name" value="UPP_synth-like_sf"/>
</dbReference>
<dbReference type="GO" id="GO:0000287">
    <property type="term" value="F:magnesium ion binding"/>
    <property type="evidence" value="ECO:0007669"/>
    <property type="project" value="TreeGrafter"/>
</dbReference>
<sequence>FSTENWKRPKKEVDYLMRLPEEFLGTFLPELIEENVQVRVIGQQDRLPTHTRRAMEKAMEDTKENTGLILNFALNYGSRDEIVSAVQHMVKDSEEGKIRVEDVSEEMLSSYLMTSSLPDPELLIRTSGELRISNFMLWQIAYSEFWFTDVYWPDFTEEHLLNAITDFQHRGRRFGGV</sequence>
<dbReference type="Pfam" id="PF01255">
    <property type="entry name" value="Prenyltransf"/>
    <property type="match status" value="1"/>
</dbReference>
<dbReference type="GO" id="GO:0008834">
    <property type="term" value="F:ditrans,polycis-undecaprenyl-diphosphate synthase [(2E,6E)-farnesyl-diphosphate specific] activity"/>
    <property type="evidence" value="ECO:0007669"/>
    <property type="project" value="TreeGrafter"/>
</dbReference>
<protein>
    <submittedName>
        <fullName evidence="3">Isoprenyl transferase</fullName>
    </submittedName>
</protein>
<proteinExistence type="predicted"/>
<dbReference type="SUPFAM" id="SSF64005">
    <property type="entry name" value="Undecaprenyl diphosphate synthase"/>
    <property type="match status" value="1"/>
</dbReference>
<dbReference type="GO" id="GO:0016094">
    <property type="term" value="P:polyprenol biosynthetic process"/>
    <property type="evidence" value="ECO:0007669"/>
    <property type="project" value="TreeGrafter"/>
</dbReference>
<feature type="non-terminal residue" evidence="3">
    <location>
        <position position="1"/>
    </location>
</feature>
<name>A0A4U3AUH8_9BACI</name>
<dbReference type="AlphaFoldDB" id="A0A4U3AUH8"/>
<dbReference type="PROSITE" id="PS01066">
    <property type="entry name" value="UPP_SYNTHASE"/>
    <property type="match status" value="1"/>
</dbReference>
<dbReference type="InterPro" id="IPR001441">
    <property type="entry name" value="UPP_synth-like"/>
</dbReference>